<dbReference type="EMBL" id="CP071090">
    <property type="protein sequence ID" value="QSQ22791.1"/>
    <property type="molecule type" value="Genomic_DNA"/>
</dbReference>
<dbReference type="RefSeq" id="WP_206724367.1">
    <property type="nucleotide sequence ID" value="NZ_CP071090.1"/>
</dbReference>
<dbReference type="InterPro" id="IPR050414">
    <property type="entry name" value="Fungal_M35_metalloproteases"/>
</dbReference>
<evidence type="ECO:0000256" key="3">
    <source>
        <dbReference type="ARBA" id="ARBA00022670"/>
    </source>
</evidence>
<dbReference type="SUPFAM" id="SSF55486">
    <property type="entry name" value="Metalloproteases ('zincins'), catalytic domain"/>
    <property type="match status" value="1"/>
</dbReference>
<proteinExistence type="inferred from homology"/>
<keyword evidence="4" id="KW-0479">Metal-binding</keyword>
<sequence length="362" mass="39076">MSLGRRGCESRWLGAALGLLLLGACGAPESQPASTSEVARDAVAGDVAVALSVPHAALASSESVWVTVTLTNVSSSPVRVLKRHTVIEGLREDLLSVTVDGASVPYQGRRYHWAPPRETDFLRLEPGEQVSHVVDIGAVYDLSRTGRYRLRYQAPAVDPADIAALRSDDLEVDIAGRPFVPPWREAPGTVSSQALTTSRCVEPTHPTATLNAAFSAARVMAADGLQYFTAFIPPSRYTTWFGTTTSSRLATVKRHFQAISGAFETQSVVIDCSCTDADVYTYVYPSDPYRIFVCGLFWAAPTYGTDSKGGLLVHEMSHFTVVAGTDDWAFGQAACKSLAYSNPTRAIDNADSHEYFAEDLSQ</sequence>
<evidence type="ECO:0000313" key="10">
    <source>
        <dbReference type="Proteomes" id="UP000662747"/>
    </source>
</evidence>
<dbReference type="CDD" id="cd11306">
    <property type="entry name" value="M35_peptidyl-Lys"/>
    <property type="match status" value="1"/>
</dbReference>
<dbReference type="Pfam" id="PF14521">
    <property type="entry name" value="Aspzincin_M35"/>
    <property type="match status" value="1"/>
</dbReference>
<feature type="domain" description="Lysine-specific metallo-endopeptidase" evidence="8">
    <location>
        <begin position="226"/>
        <end position="358"/>
    </location>
</feature>
<dbReference type="PROSITE" id="PS51257">
    <property type="entry name" value="PROKAR_LIPOPROTEIN"/>
    <property type="match status" value="1"/>
</dbReference>
<evidence type="ECO:0000256" key="5">
    <source>
        <dbReference type="ARBA" id="ARBA00022801"/>
    </source>
</evidence>
<keyword evidence="3" id="KW-0645">Protease</keyword>
<dbReference type="InterPro" id="IPR024079">
    <property type="entry name" value="MetalloPept_cat_dom_sf"/>
</dbReference>
<evidence type="ECO:0000256" key="6">
    <source>
        <dbReference type="ARBA" id="ARBA00022833"/>
    </source>
</evidence>
<evidence type="ECO:0000256" key="2">
    <source>
        <dbReference type="ARBA" id="ARBA00010279"/>
    </source>
</evidence>
<evidence type="ECO:0000256" key="1">
    <source>
        <dbReference type="ARBA" id="ARBA00001947"/>
    </source>
</evidence>
<evidence type="ECO:0000313" key="9">
    <source>
        <dbReference type="EMBL" id="QSQ22791.1"/>
    </source>
</evidence>
<keyword evidence="5" id="KW-0378">Hydrolase</keyword>
<keyword evidence="6" id="KW-0862">Zinc</keyword>
<name>A0ABX7NWI8_9BACT</name>
<dbReference type="InterPro" id="IPR029463">
    <property type="entry name" value="Lys_MEP"/>
</dbReference>
<gene>
    <name evidence="9" type="ORF">JY651_48165</name>
</gene>
<organism evidence="9 10">
    <name type="scientific">Pyxidicoccus parkwayensis</name>
    <dbReference type="NCBI Taxonomy" id="2813578"/>
    <lineage>
        <taxon>Bacteria</taxon>
        <taxon>Pseudomonadati</taxon>
        <taxon>Myxococcota</taxon>
        <taxon>Myxococcia</taxon>
        <taxon>Myxococcales</taxon>
        <taxon>Cystobacterineae</taxon>
        <taxon>Myxococcaceae</taxon>
        <taxon>Pyxidicoccus</taxon>
    </lineage>
</organism>
<reference evidence="9 10" key="1">
    <citation type="submission" date="2021-02" db="EMBL/GenBank/DDBJ databases">
        <title>De Novo genome assembly of isolated myxobacteria.</title>
        <authorList>
            <person name="Stevens D.C."/>
        </authorList>
    </citation>
    <scope>NUCLEOTIDE SEQUENCE [LARGE SCALE GENOMIC DNA]</scope>
    <source>
        <strain evidence="10">SCPEA02</strain>
    </source>
</reference>
<evidence type="ECO:0000256" key="7">
    <source>
        <dbReference type="ARBA" id="ARBA00023049"/>
    </source>
</evidence>
<dbReference type="Gene3D" id="2.60.40.2970">
    <property type="match status" value="1"/>
</dbReference>
<dbReference type="SMART" id="SM01351">
    <property type="entry name" value="Aspzincin_M35"/>
    <property type="match status" value="1"/>
</dbReference>
<comment type="similarity">
    <text evidence="2">Belongs to the peptidase M35 family.</text>
</comment>
<dbReference type="InterPro" id="IPR034115">
    <property type="entry name" value="M35_peptidyl-Lys"/>
</dbReference>
<dbReference type="Proteomes" id="UP000662747">
    <property type="component" value="Chromosome"/>
</dbReference>
<accession>A0ABX7NWI8</accession>
<protein>
    <submittedName>
        <fullName evidence="9">Peptidase M35</fullName>
    </submittedName>
</protein>
<dbReference type="PANTHER" id="PTHR37016">
    <property type="match status" value="1"/>
</dbReference>
<keyword evidence="10" id="KW-1185">Reference proteome</keyword>
<comment type="cofactor">
    <cofactor evidence="1">
        <name>Zn(2+)</name>
        <dbReference type="ChEBI" id="CHEBI:29105"/>
    </cofactor>
</comment>
<keyword evidence="7" id="KW-0482">Metalloprotease</keyword>
<evidence type="ECO:0000259" key="8">
    <source>
        <dbReference type="SMART" id="SM01351"/>
    </source>
</evidence>
<dbReference type="PANTHER" id="PTHR37016:SF3">
    <property type="entry name" value="NEUTRAL PROTEASE 2-RELATED"/>
    <property type="match status" value="1"/>
</dbReference>
<evidence type="ECO:0000256" key="4">
    <source>
        <dbReference type="ARBA" id="ARBA00022723"/>
    </source>
</evidence>
<dbReference type="Gene3D" id="3.40.390.10">
    <property type="entry name" value="Collagenase (Catalytic Domain)"/>
    <property type="match status" value="1"/>
</dbReference>